<name>A0A402D4S0_9BACT</name>
<organism evidence="2 3">
    <name type="scientific">Capsulimonas corticalis</name>
    <dbReference type="NCBI Taxonomy" id="2219043"/>
    <lineage>
        <taxon>Bacteria</taxon>
        <taxon>Bacillati</taxon>
        <taxon>Armatimonadota</taxon>
        <taxon>Armatimonadia</taxon>
        <taxon>Capsulimonadales</taxon>
        <taxon>Capsulimonadaceae</taxon>
        <taxon>Capsulimonas</taxon>
    </lineage>
</organism>
<proteinExistence type="predicted"/>
<dbReference type="PRINTS" id="PR00813">
    <property type="entry name" value="BCTERIALGSPG"/>
</dbReference>
<reference evidence="2 3" key="1">
    <citation type="journal article" date="2019" name="Int. J. Syst. Evol. Microbiol.">
        <title>Capsulimonas corticalis gen. nov., sp. nov., an aerobic capsulated bacterium, of a novel bacterial order, Capsulimonadales ord. nov., of the class Armatimonadia of the phylum Armatimonadetes.</title>
        <authorList>
            <person name="Li J."/>
            <person name="Kudo C."/>
            <person name="Tonouchi A."/>
        </authorList>
    </citation>
    <scope>NUCLEOTIDE SEQUENCE [LARGE SCALE GENOMIC DNA]</scope>
    <source>
        <strain evidence="2 3">AX-7</strain>
    </source>
</reference>
<evidence type="ECO:0000313" key="3">
    <source>
        <dbReference type="Proteomes" id="UP000287394"/>
    </source>
</evidence>
<dbReference type="InterPro" id="IPR045584">
    <property type="entry name" value="Pilin-like"/>
</dbReference>
<evidence type="ECO:0000256" key="1">
    <source>
        <dbReference type="ARBA" id="ARBA00022481"/>
    </source>
</evidence>
<dbReference type="GO" id="GO:0015627">
    <property type="term" value="C:type II protein secretion system complex"/>
    <property type="evidence" value="ECO:0007669"/>
    <property type="project" value="InterPro"/>
</dbReference>
<protein>
    <submittedName>
        <fullName evidence="2">Uncharacterized protein</fullName>
    </submittedName>
</protein>
<keyword evidence="1" id="KW-0488">Methylation</keyword>
<dbReference type="InterPro" id="IPR011453">
    <property type="entry name" value="DUF1559"/>
</dbReference>
<dbReference type="InterPro" id="IPR000983">
    <property type="entry name" value="Bac_GSPG_pilin"/>
</dbReference>
<dbReference type="AlphaFoldDB" id="A0A402D4S0"/>
<dbReference type="InterPro" id="IPR027558">
    <property type="entry name" value="Pre_pil_HX9DG_C"/>
</dbReference>
<dbReference type="Pfam" id="PF07596">
    <property type="entry name" value="SBP_bac_10"/>
    <property type="match status" value="1"/>
</dbReference>
<accession>A0A402D4S0</accession>
<dbReference type="PANTHER" id="PTHR30093">
    <property type="entry name" value="GENERAL SECRETION PATHWAY PROTEIN G"/>
    <property type="match status" value="1"/>
</dbReference>
<dbReference type="RefSeq" id="WP_165864593.1">
    <property type="nucleotide sequence ID" value="NZ_AP025739.1"/>
</dbReference>
<dbReference type="PROSITE" id="PS00409">
    <property type="entry name" value="PROKAR_NTER_METHYL"/>
    <property type="match status" value="1"/>
</dbReference>
<gene>
    <name evidence="2" type="ORF">CCAX7_13380</name>
</gene>
<dbReference type="PANTHER" id="PTHR30093:SF2">
    <property type="entry name" value="TYPE II SECRETION SYSTEM PROTEIN H"/>
    <property type="match status" value="1"/>
</dbReference>
<sequence length="267" mass="28038">MPILNRRQGTHAGFTLIELLVVIAIIAILAAILFPVFAQAREKARAISCASNLKQMGLAILQYVQDNDEHYPSCSNHDGGAGGTGAPGNPWGWADEIQPYVKSVQMFHCPDDPTTQSSNPTQNPYNGTVAGYTSYFYNSVVGAQDYGYAYNTGGVSVAKMVNPSLTILNGDNISYDSSNALPYGAGFGCTQVIADGKAPNCDGQALNQQPATRHQGGANYSFGDGHAKFTRPSSIYGAASTFTSGVLPAGGPAAASQNNPTFNVSQQ</sequence>
<dbReference type="GO" id="GO:0015628">
    <property type="term" value="P:protein secretion by the type II secretion system"/>
    <property type="evidence" value="ECO:0007669"/>
    <property type="project" value="InterPro"/>
</dbReference>
<dbReference type="Pfam" id="PF07963">
    <property type="entry name" value="N_methyl"/>
    <property type="match status" value="1"/>
</dbReference>
<keyword evidence="3" id="KW-1185">Reference proteome</keyword>
<dbReference type="Gene3D" id="3.30.700.10">
    <property type="entry name" value="Glycoprotein, Type 4 Pilin"/>
    <property type="match status" value="1"/>
</dbReference>
<evidence type="ECO:0000313" key="2">
    <source>
        <dbReference type="EMBL" id="BDI29287.1"/>
    </source>
</evidence>
<dbReference type="Proteomes" id="UP000287394">
    <property type="component" value="Chromosome"/>
</dbReference>
<dbReference type="KEGG" id="ccot:CCAX7_13380"/>
<dbReference type="EMBL" id="AP025739">
    <property type="protein sequence ID" value="BDI29287.1"/>
    <property type="molecule type" value="Genomic_DNA"/>
</dbReference>
<dbReference type="InterPro" id="IPR012902">
    <property type="entry name" value="N_methyl_site"/>
</dbReference>
<dbReference type="NCBIfam" id="TIGR04294">
    <property type="entry name" value="pre_pil_HX9DG"/>
    <property type="match status" value="1"/>
</dbReference>
<dbReference type="NCBIfam" id="TIGR02532">
    <property type="entry name" value="IV_pilin_GFxxxE"/>
    <property type="match status" value="1"/>
</dbReference>
<dbReference type="SUPFAM" id="SSF54523">
    <property type="entry name" value="Pili subunits"/>
    <property type="match status" value="1"/>
</dbReference>